<dbReference type="PaxDb" id="73239-Q7R9Q5"/>
<gene>
    <name evidence="1" type="ORF">PY06806</name>
</gene>
<dbReference type="EMBL" id="AABL01002366">
    <property type="protein sequence ID" value="EAA19094.1"/>
    <property type="molecule type" value="Genomic_DNA"/>
</dbReference>
<proteinExistence type="predicted"/>
<sequence length="20" mass="2418">MYSQRSISINMKRATSHFFI</sequence>
<comment type="caution">
    <text evidence="1">The sequence shown here is derived from an EMBL/GenBank/DDBJ whole genome shotgun (WGS) entry which is preliminary data.</text>
</comment>
<evidence type="ECO:0000313" key="2">
    <source>
        <dbReference type="Proteomes" id="UP000008553"/>
    </source>
</evidence>
<accession>Q7R9Q5</accession>
<dbReference type="AlphaFoldDB" id="Q7R9Q5"/>
<protein>
    <submittedName>
        <fullName evidence="1">Uncharacterized protein</fullName>
    </submittedName>
</protein>
<reference evidence="1 2" key="1">
    <citation type="journal article" date="2002" name="Nature">
        <title>Genome sequence and comparative analysis of the model rodent malaria parasite Plasmodium yoelii yoelii.</title>
        <authorList>
            <person name="Carlton J.M."/>
            <person name="Angiuoli S.V."/>
            <person name="Suh B.B."/>
            <person name="Kooij T.W."/>
            <person name="Pertea M."/>
            <person name="Silva J.C."/>
            <person name="Ermolaeva M.D."/>
            <person name="Allen J.E."/>
            <person name="Selengut J.D."/>
            <person name="Koo H.L."/>
            <person name="Peterson J.D."/>
            <person name="Pop M."/>
            <person name="Kosack D.S."/>
            <person name="Shumway M.F."/>
            <person name="Bidwell S.L."/>
            <person name="Shallom S.J."/>
            <person name="van Aken S.E."/>
            <person name="Riedmuller S.B."/>
            <person name="Feldblyum T.V."/>
            <person name="Cho J.K."/>
            <person name="Quackenbush J."/>
            <person name="Sedegah M."/>
            <person name="Shoaibi A."/>
            <person name="Cummings L.M."/>
            <person name="Florens L."/>
            <person name="Yates J.R."/>
            <person name="Raine J.D."/>
            <person name="Sinden R.E."/>
            <person name="Harris M.A."/>
            <person name="Cunningham D.A."/>
            <person name="Preiser P.R."/>
            <person name="Bergman L.W."/>
            <person name="Vaidya A.B."/>
            <person name="van Lin L.H."/>
            <person name="Janse C.J."/>
            <person name="Waters A.P."/>
            <person name="Smith H.O."/>
            <person name="White O.R."/>
            <person name="Salzberg S.L."/>
            <person name="Venter J.C."/>
            <person name="Fraser C.M."/>
            <person name="Hoffman S.L."/>
            <person name="Gardner M.J."/>
            <person name="Carucci D.J."/>
        </authorList>
    </citation>
    <scope>NUCLEOTIDE SEQUENCE [LARGE SCALE GENOMIC DNA]</scope>
    <source>
        <strain evidence="1 2">17XNL</strain>
    </source>
</reference>
<dbReference type="Proteomes" id="UP000008553">
    <property type="component" value="Unassembled WGS sequence"/>
</dbReference>
<name>Q7R9Q5_PLAYO</name>
<dbReference type="InParanoid" id="Q7R9Q5"/>
<keyword evidence="2" id="KW-1185">Reference proteome</keyword>
<feature type="non-terminal residue" evidence="1">
    <location>
        <position position="20"/>
    </location>
</feature>
<organism evidence="1 2">
    <name type="scientific">Plasmodium yoelii yoelii</name>
    <dbReference type="NCBI Taxonomy" id="73239"/>
    <lineage>
        <taxon>Eukaryota</taxon>
        <taxon>Sar</taxon>
        <taxon>Alveolata</taxon>
        <taxon>Apicomplexa</taxon>
        <taxon>Aconoidasida</taxon>
        <taxon>Haemosporida</taxon>
        <taxon>Plasmodiidae</taxon>
        <taxon>Plasmodium</taxon>
        <taxon>Plasmodium (Vinckeia)</taxon>
    </lineage>
</organism>
<evidence type="ECO:0000313" key="1">
    <source>
        <dbReference type="EMBL" id="EAA19094.1"/>
    </source>
</evidence>